<protein>
    <submittedName>
        <fullName evidence="1">Uncharacterized protein</fullName>
    </submittedName>
</protein>
<dbReference type="Proteomes" id="UP000092018">
    <property type="component" value="Chromosome 1"/>
</dbReference>
<evidence type="ECO:0000313" key="2">
    <source>
        <dbReference type="Proteomes" id="UP000092018"/>
    </source>
</evidence>
<dbReference type="AlphaFoldDB" id="A0AAN0XV66"/>
<name>A0AAN0XV66_9VIBR</name>
<organism evidence="1 2">
    <name type="scientific">Vibrio breoganii</name>
    <dbReference type="NCBI Taxonomy" id="553239"/>
    <lineage>
        <taxon>Bacteria</taxon>
        <taxon>Pseudomonadati</taxon>
        <taxon>Pseudomonadota</taxon>
        <taxon>Gammaproteobacteria</taxon>
        <taxon>Vibrionales</taxon>
        <taxon>Vibrionaceae</taxon>
        <taxon>Vibrio</taxon>
    </lineage>
</organism>
<dbReference type="EMBL" id="CP016177">
    <property type="protein sequence ID" value="ANO33255.1"/>
    <property type="molecule type" value="Genomic_DNA"/>
</dbReference>
<gene>
    <name evidence="1" type="ORF">A6E01_08535</name>
</gene>
<reference evidence="1 2" key="1">
    <citation type="submission" date="2016-06" db="EMBL/GenBank/DDBJ databases">
        <title>Adaptive Radiation by Waves of Gene Transfer Leads to Fine-Scale Resource Partitioning in Marine Microbes.</title>
        <authorList>
            <person name="Hehemann J.-H."/>
            <person name="Arevalo P."/>
            <person name="Datta M.S."/>
            <person name="Yu X."/>
            <person name="Corzett C."/>
            <person name="Henschel A."/>
            <person name="Preheim S.P."/>
            <person name="Timberlake S."/>
            <person name="Alm E.J."/>
            <person name="Polz M.F."/>
        </authorList>
    </citation>
    <scope>NUCLEOTIDE SEQUENCE [LARGE SCALE GENOMIC DNA]</scope>
    <source>
        <strain evidence="1 2">FF50</strain>
    </source>
</reference>
<dbReference type="KEGG" id="vbr:A6E01_08535"/>
<accession>A0AAN0XV66</accession>
<proteinExistence type="predicted"/>
<evidence type="ECO:0000313" key="1">
    <source>
        <dbReference type="EMBL" id="ANO33255.1"/>
    </source>
</evidence>
<sequence length="61" mass="6964">MVSPLTGEVLFVCSNKKYPKNAAATFPFGGKSKAEIERKVIAILRFVINRRVHMWFEPLVQ</sequence>